<dbReference type="Gene3D" id="3.20.20.70">
    <property type="entry name" value="Aldolase class I"/>
    <property type="match status" value="1"/>
</dbReference>
<protein>
    <recommendedName>
        <fullName evidence="3 8">Thiazole synthase</fullName>
        <ecNumber evidence="3 8">2.8.1.10</ecNumber>
    </recommendedName>
</protein>
<reference evidence="10" key="1">
    <citation type="journal article" date="2022" name="ISME J.">
        <title>Identification of active gaseous-alkane degraders at natural gas seeps.</title>
        <authorList>
            <person name="Farhan Ul Haque M."/>
            <person name="Hernandez M."/>
            <person name="Crombie A.T."/>
            <person name="Murrell J.C."/>
        </authorList>
    </citation>
    <scope>NUCLEOTIDE SEQUENCE</scope>
    <source>
        <strain evidence="10">PC2</strain>
    </source>
</reference>
<evidence type="ECO:0000256" key="2">
    <source>
        <dbReference type="ARBA" id="ARBA00004948"/>
    </source>
</evidence>
<keyword evidence="8" id="KW-0963">Cytoplasm</keyword>
<feature type="domain" description="Thiazole synthase ThiG" evidence="9">
    <location>
        <begin position="8"/>
        <end position="252"/>
    </location>
</feature>
<keyword evidence="11" id="KW-1185">Reference proteome</keyword>
<name>A0ABS9Z794_9HYPH</name>
<dbReference type="InterPro" id="IPR013785">
    <property type="entry name" value="Aldolase_TIM"/>
</dbReference>
<accession>A0ABS9Z794</accession>
<evidence type="ECO:0000256" key="8">
    <source>
        <dbReference type="HAMAP-Rule" id="MF_00443"/>
    </source>
</evidence>
<keyword evidence="4 8" id="KW-0808">Transferase</keyword>
<feature type="binding site" evidence="8">
    <location>
        <position position="160"/>
    </location>
    <ligand>
        <name>1-deoxy-D-xylulose 5-phosphate</name>
        <dbReference type="ChEBI" id="CHEBI:57792"/>
    </ligand>
</feature>
<dbReference type="Proteomes" id="UP001139104">
    <property type="component" value="Unassembled WGS sequence"/>
</dbReference>
<dbReference type="EC" id="2.8.1.10" evidence="3 8"/>
<evidence type="ECO:0000256" key="3">
    <source>
        <dbReference type="ARBA" id="ARBA00011960"/>
    </source>
</evidence>
<proteinExistence type="inferred from homology"/>
<dbReference type="InterPro" id="IPR033983">
    <property type="entry name" value="Thiazole_synthase_ThiG"/>
</dbReference>
<dbReference type="EMBL" id="JAIVFP010000001">
    <property type="protein sequence ID" value="MCI4683509.1"/>
    <property type="molecule type" value="Genomic_DNA"/>
</dbReference>
<feature type="binding site" evidence="8">
    <location>
        <begin position="187"/>
        <end position="188"/>
    </location>
    <ligand>
        <name>1-deoxy-D-xylulose 5-phosphate</name>
        <dbReference type="ChEBI" id="CHEBI:57792"/>
    </ligand>
</feature>
<feature type="active site" description="Schiff-base intermediate with DXP" evidence="8">
    <location>
        <position position="99"/>
    </location>
</feature>
<evidence type="ECO:0000256" key="1">
    <source>
        <dbReference type="ARBA" id="ARBA00002834"/>
    </source>
</evidence>
<evidence type="ECO:0000256" key="4">
    <source>
        <dbReference type="ARBA" id="ARBA00022679"/>
    </source>
</evidence>
<evidence type="ECO:0000256" key="7">
    <source>
        <dbReference type="ARBA" id="ARBA00049897"/>
    </source>
</evidence>
<dbReference type="PANTHER" id="PTHR34266">
    <property type="entry name" value="THIAZOLE SYNTHASE"/>
    <property type="match status" value="1"/>
</dbReference>
<dbReference type="RefSeq" id="WP_243067458.1">
    <property type="nucleotide sequence ID" value="NZ_JAIVFK010000013.1"/>
</dbReference>
<gene>
    <name evidence="8" type="primary">thiG</name>
    <name evidence="10" type="ORF">K2U94_12155</name>
</gene>
<evidence type="ECO:0000256" key="5">
    <source>
        <dbReference type="ARBA" id="ARBA00022977"/>
    </source>
</evidence>
<sequence>MSDLLCFYDVELKSRLLVGTAQYPSPAILADSLLASRTEIVTVSLRREAGGARAGESFWSMIRSLGLRVLPNTAGCRTVKEAVTTAQMARELFATNWIKLEVIGDEDLLAPEVFGLVEAARILSDEGFAVFPYTTDDLGVAEKLLDAGCKVLMPWGAPIGSGKGLNNIFALRAMRAHFPDTPLVVDAGLGAPSQAAHAFELGYDAVLLNTAIARAGDPVAMARAFAAASEAGRAAFLASPIEPRDMAAPSTPVLGRAFS</sequence>
<keyword evidence="5 8" id="KW-0784">Thiamine biosynthesis</keyword>
<dbReference type="SUPFAM" id="SSF110399">
    <property type="entry name" value="ThiG-like"/>
    <property type="match status" value="1"/>
</dbReference>
<evidence type="ECO:0000313" key="11">
    <source>
        <dbReference type="Proteomes" id="UP001139104"/>
    </source>
</evidence>
<feature type="binding site" evidence="8">
    <location>
        <begin position="209"/>
        <end position="210"/>
    </location>
    <ligand>
        <name>1-deoxy-D-xylulose 5-phosphate</name>
        <dbReference type="ChEBI" id="CHEBI:57792"/>
    </ligand>
</feature>
<comment type="caution">
    <text evidence="10">The sequence shown here is derived from an EMBL/GenBank/DDBJ whole genome shotgun (WGS) entry which is preliminary data.</text>
</comment>
<dbReference type="InterPro" id="IPR008867">
    <property type="entry name" value="ThiG"/>
</dbReference>
<dbReference type="PANTHER" id="PTHR34266:SF2">
    <property type="entry name" value="THIAZOLE SYNTHASE"/>
    <property type="match status" value="1"/>
</dbReference>
<evidence type="ECO:0000259" key="9">
    <source>
        <dbReference type="Pfam" id="PF05690"/>
    </source>
</evidence>
<organism evidence="10 11">
    <name type="scientific">Candidatus Rhodoblastus alkanivorans</name>
    <dbReference type="NCBI Taxonomy" id="2954117"/>
    <lineage>
        <taxon>Bacteria</taxon>
        <taxon>Pseudomonadati</taxon>
        <taxon>Pseudomonadota</taxon>
        <taxon>Alphaproteobacteria</taxon>
        <taxon>Hyphomicrobiales</taxon>
        <taxon>Rhodoblastaceae</taxon>
        <taxon>Rhodoblastus</taxon>
    </lineage>
</organism>
<comment type="similarity">
    <text evidence="8">Belongs to the ThiG family.</text>
</comment>
<comment type="catalytic activity">
    <reaction evidence="7 8">
        <text>[ThiS sulfur-carrier protein]-C-terminal-Gly-aminoethanethioate + 2-iminoacetate + 1-deoxy-D-xylulose 5-phosphate = [ThiS sulfur-carrier protein]-C-terminal Gly-Gly + 2-[(2R,5Z)-2-carboxy-4-methylthiazol-5(2H)-ylidene]ethyl phosphate + 2 H2O + H(+)</text>
        <dbReference type="Rhea" id="RHEA:26297"/>
        <dbReference type="Rhea" id="RHEA-COMP:12909"/>
        <dbReference type="Rhea" id="RHEA-COMP:19908"/>
        <dbReference type="ChEBI" id="CHEBI:15377"/>
        <dbReference type="ChEBI" id="CHEBI:15378"/>
        <dbReference type="ChEBI" id="CHEBI:57792"/>
        <dbReference type="ChEBI" id="CHEBI:62899"/>
        <dbReference type="ChEBI" id="CHEBI:77846"/>
        <dbReference type="ChEBI" id="CHEBI:90778"/>
        <dbReference type="ChEBI" id="CHEBI:232372"/>
        <dbReference type="EC" id="2.8.1.10"/>
    </reaction>
</comment>
<dbReference type="CDD" id="cd04728">
    <property type="entry name" value="ThiG"/>
    <property type="match status" value="1"/>
</dbReference>
<evidence type="ECO:0000313" key="10">
    <source>
        <dbReference type="EMBL" id="MCI4683509.1"/>
    </source>
</evidence>
<comment type="subcellular location">
    <subcellularLocation>
        <location evidence="8">Cytoplasm</location>
    </subcellularLocation>
</comment>
<comment type="pathway">
    <text evidence="2 8">Cofactor biosynthesis; thiamine diphosphate biosynthesis.</text>
</comment>
<comment type="subunit">
    <text evidence="8">Homotetramer. Forms heterodimers with either ThiH or ThiS.</text>
</comment>
<keyword evidence="6 8" id="KW-0704">Schiff base</keyword>
<dbReference type="Pfam" id="PF05690">
    <property type="entry name" value="ThiG"/>
    <property type="match status" value="1"/>
</dbReference>
<evidence type="ECO:0000256" key="6">
    <source>
        <dbReference type="ARBA" id="ARBA00023270"/>
    </source>
</evidence>
<dbReference type="HAMAP" id="MF_00443">
    <property type="entry name" value="ThiG"/>
    <property type="match status" value="1"/>
</dbReference>
<comment type="function">
    <text evidence="1 8">Catalyzes the rearrangement of 1-deoxy-D-xylulose 5-phosphate (DXP) to produce the thiazole phosphate moiety of thiamine. Sulfur is provided by the thiocarboxylate moiety of the carrier protein ThiS. In vitro, sulfur can be provided by H(2)S.</text>
</comment>